<name>A0ABM7WQL5_9BACT</name>
<accession>A0ABM7WQL5</accession>
<protein>
    <submittedName>
        <fullName evidence="2">Uncharacterized protein</fullName>
    </submittedName>
</protein>
<feature type="region of interest" description="Disordered" evidence="1">
    <location>
        <begin position="115"/>
        <end position="155"/>
    </location>
</feature>
<proteinExistence type="predicted"/>
<gene>
    <name evidence="2" type="ORF">AMOR_07500</name>
</gene>
<evidence type="ECO:0000313" key="3">
    <source>
        <dbReference type="Proteomes" id="UP001162891"/>
    </source>
</evidence>
<evidence type="ECO:0000313" key="2">
    <source>
        <dbReference type="EMBL" id="BDG01754.1"/>
    </source>
</evidence>
<organism evidence="2 3">
    <name type="scientific">Anaeromyxobacter oryzae</name>
    <dbReference type="NCBI Taxonomy" id="2918170"/>
    <lineage>
        <taxon>Bacteria</taxon>
        <taxon>Pseudomonadati</taxon>
        <taxon>Myxococcota</taxon>
        <taxon>Myxococcia</taxon>
        <taxon>Myxococcales</taxon>
        <taxon>Cystobacterineae</taxon>
        <taxon>Anaeromyxobacteraceae</taxon>
        <taxon>Anaeromyxobacter</taxon>
    </lineage>
</organism>
<dbReference type="Proteomes" id="UP001162891">
    <property type="component" value="Chromosome"/>
</dbReference>
<feature type="compositionally biased region" description="Low complexity" evidence="1">
    <location>
        <begin position="115"/>
        <end position="138"/>
    </location>
</feature>
<dbReference type="EMBL" id="AP025591">
    <property type="protein sequence ID" value="BDG01754.1"/>
    <property type="molecule type" value="Genomic_DNA"/>
</dbReference>
<evidence type="ECO:0000256" key="1">
    <source>
        <dbReference type="SAM" id="MobiDB-lite"/>
    </source>
</evidence>
<sequence>MGGLLFVSQAMLDGWAEQGKIDFVGNVMTLLAGDGRGRSYVLEPAVRFLKVLGADADPGGLLHKVKSAAQLRELGAEAVDDSCILGDTAYEVQPGFLAEAAALQAAATAPSERVAASAGPGSSTTAAPVAAGATPRASGSTAGKRPCGPLPRELAEKRKEAEALARFLLENIS</sequence>
<dbReference type="RefSeq" id="WP_248358547.1">
    <property type="nucleotide sequence ID" value="NZ_AP025591.1"/>
</dbReference>
<keyword evidence="3" id="KW-1185">Reference proteome</keyword>
<reference evidence="3" key="1">
    <citation type="journal article" date="2022" name="Int. J. Syst. Evol. Microbiol.">
        <title>Anaeromyxobacter oryzae sp. nov., Anaeromyxobacter diazotrophicus sp. nov. and Anaeromyxobacter paludicola sp. nov., isolated from paddy soils.</title>
        <authorList>
            <person name="Itoh H."/>
            <person name="Xu Z."/>
            <person name="Mise K."/>
            <person name="Masuda Y."/>
            <person name="Ushijima N."/>
            <person name="Hayakawa C."/>
            <person name="Shiratori Y."/>
            <person name="Senoo K."/>
        </authorList>
    </citation>
    <scope>NUCLEOTIDE SEQUENCE [LARGE SCALE GENOMIC DNA]</scope>
    <source>
        <strain evidence="3">Red232</strain>
    </source>
</reference>